<protein>
    <recommendedName>
        <fullName evidence="3">DUF4214 domain-containing protein</fullName>
    </recommendedName>
</protein>
<dbReference type="RefSeq" id="WP_168109950.1">
    <property type="nucleotide sequence ID" value="NZ_VTOX01000012.1"/>
</dbReference>
<comment type="caution">
    <text evidence="1">The sequence shown here is derived from an EMBL/GenBank/DDBJ whole genome shotgun (WGS) entry which is preliminary data.</text>
</comment>
<dbReference type="InterPro" id="IPR011049">
    <property type="entry name" value="Serralysin-like_metalloprot_C"/>
</dbReference>
<dbReference type="EMBL" id="VTOX01000012">
    <property type="protein sequence ID" value="NKE68816.1"/>
    <property type="molecule type" value="Genomic_DNA"/>
</dbReference>
<organism evidence="1 2">
    <name type="scientific">Ramlibacter lithotrophicus</name>
    <dbReference type="NCBI Taxonomy" id="2606681"/>
    <lineage>
        <taxon>Bacteria</taxon>
        <taxon>Pseudomonadati</taxon>
        <taxon>Pseudomonadota</taxon>
        <taxon>Betaproteobacteria</taxon>
        <taxon>Burkholderiales</taxon>
        <taxon>Comamonadaceae</taxon>
        <taxon>Ramlibacter</taxon>
    </lineage>
</organism>
<accession>A0A7X6I8P5</accession>
<name>A0A7X6I8P5_9BURK</name>
<dbReference type="Gene3D" id="2.150.10.10">
    <property type="entry name" value="Serralysin-like metalloprotease, C-terminal"/>
    <property type="match status" value="1"/>
</dbReference>
<evidence type="ECO:0008006" key="3">
    <source>
        <dbReference type="Google" id="ProtNLM"/>
    </source>
</evidence>
<dbReference type="InterPro" id="IPR001343">
    <property type="entry name" value="Hemolysn_Ca-bd"/>
</dbReference>
<evidence type="ECO:0000313" key="1">
    <source>
        <dbReference type="EMBL" id="NKE68816.1"/>
    </source>
</evidence>
<dbReference type="SUPFAM" id="SSF51120">
    <property type="entry name" value="beta-Roll"/>
    <property type="match status" value="1"/>
</dbReference>
<keyword evidence="2" id="KW-1185">Reference proteome</keyword>
<proteinExistence type="predicted"/>
<reference evidence="1 2" key="1">
    <citation type="journal article" date="2020" name="Nature">
        <title>Bacterial chemolithoautotrophy via manganese oxidation.</title>
        <authorList>
            <person name="Yu H."/>
            <person name="Leadbetter J.R."/>
        </authorList>
    </citation>
    <scope>NUCLEOTIDE SEQUENCE [LARGE SCALE GENOMIC DNA]</scope>
    <source>
        <strain evidence="1 2">RBP-1</strain>
    </source>
</reference>
<evidence type="ECO:0000313" key="2">
    <source>
        <dbReference type="Proteomes" id="UP000521868"/>
    </source>
</evidence>
<sequence>MSSTAGQAGTVNTTVGGDQTARAVGALADGGYAVAWAGAGDGSQLALQRFDAAGAKAGAETAIALDLREHPDAALAVLGDGSVVAAYTVTRSVPRDGFSMEVSSVFVQRFDASGVPLGGAYEAGSLTHSSLAQDYRIAREPGLLTWPDGSWAVTWDVVQVQGGQETSVTGALASFDSRGEPVGRGARLFGAGEPGAQASFATLPDGGLLFVEQYVAGGQSLVRFTPSDSLERTHTIATAADGSPLAGDSILLALKEGYVLWSTDEAQPYLQLLDGTGAPVAARTLAAHVPHEAQALADGGFVLFWPTPGQDASGADLVAQRFDAAGAAVGGEQRVETNGGEALVTALPGGGWALAWTAAGADGSLDVFTQRFADTEIASDPPAPDSDAAGNTAAPARGEAILGLAGDDLLHGTAGNDSVDGGAGTDTFMTDASLAAVQGYAVAGGVLTVTTASDTDTLANVERVRLSDALFAFDTQAPAGDADGGHAWQAAALYRAAFGTLPGQGELSRWTAQADEAADMGVLAQRMVDAYAPGASSADLVLHLYRTLVGTSPDDAAVQALAGQFASGGDALAYAATLSLNTDQMAGFTGSVQQLDPAWF</sequence>
<gene>
    <name evidence="1" type="ORF">RAMLITH_23615</name>
</gene>
<dbReference type="AlphaFoldDB" id="A0A7X6I8P5"/>
<dbReference type="Proteomes" id="UP000521868">
    <property type="component" value="Unassembled WGS sequence"/>
</dbReference>
<dbReference type="Pfam" id="PF00353">
    <property type="entry name" value="HemolysinCabind"/>
    <property type="match status" value="1"/>
</dbReference>
<dbReference type="GO" id="GO:0005509">
    <property type="term" value="F:calcium ion binding"/>
    <property type="evidence" value="ECO:0007669"/>
    <property type="project" value="InterPro"/>
</dbReference>